<gene>
    <name evidence="1" type="ORF">I3517_13900</name>
</gene>
<sequence length="435" mass="45222">MNSASLRPDEEHLFVLLLAFRFSSAVTCAQPLAAQAPADGSEKFSSLASSRRNFLGPGVALRPPHADAILLCQQAKKIGGAPGPVTFISEGNDMQRIRLNTATEVLASIPTMLGFIPTASVIVIMLKDEIVDGRTTKQIALVARTDAAAGEGAEFDPAPYLEAASRADTTATICVAVAEDAAAVIALDKIAILRQGFRDAGIHDMLALHVTALEAGALWTDLDTYATGLTEDPNASTLSIHNAVEQGRTTAASREDIAARYAVTVEADTATAHAALHAQGPDFVRHAVTELATLIRTRGNPDAELAARVGLCATISPTARDALMFTANGNEHAAAHAFATIARQVRGNARIQILTVAAYCSYISGDGPSTGIALEAAQAAVIDGNGEHDTPLRNLLDFALEHAVSPAAVTTQLHAIAADAARSFGVGVGVDNLDS</sequence>
<organism evidence="1 2">
    <name type="scientific">Rhodococcus erythropolis</name>
    <name type="common">Arthrobacter picolinophilus</name>
    <dbReference type="NCBI Taxonomy" id="1833"/>
    <lineage>
        <taxon>Bacteria</taxon>
        <taxon>Bacillati</taxon>
        <taxon>Actinomycetota</taxon>
        <taxon>Actinomycetes</taxon>
        <taxon>Mycobacteriales</taxon>
        <taxon>Nocardiaceae</taxon>
        <taxon>Rhodococcus</taxon>
        <taxon>Rhodococcus erythropolis group</taxon>
    </lineage>
</organism>
<accession>A0A8I1D6X7</accession>
<comment type="caution">
    <text evidence="1">The sequence shown here is derived from an EMBL/GenBank/DDBJ whole genome shotgun (WGS) entry which is preliminary data.</text>
</comment>
<evidence type="ECO:0000313" key="2">
    <source>
        <dbReference type="Proteomes" id="UP000627573"/>
    </source>
</evidence>
<dbReference type="Proteomes" id="UP000627573">
    <property type="component" value="Unassembled WGS sequence"/>
</dbReference>
<name>A0A8I1D6X7_RHOER</name>
<dbReference type="EMBL" id="JAECSB010000043">
    <property type="protein sequence ID" value="MBH5143702.1"/>
    <property type="molecule type" value="Genomic_DNA"/>
</dbReference>
<dbReference type="AlphaFoldDB" id="A0A8I1D6X7"/>
<protein>
    <submittedName>
        <fullName evidence="1">DUF4192 domain-containing protein</fullName>
    </submittedName>
</protein>
<dbReference type="Pfam" id="PF13830">
    <property type="entry name" value="DUF4192"/>
    <property type="match status" value="1"/>
</dbReference>
<proteinExistence type="predicted"/>
<evidence type="ECO:0000313" key="1">
    <source>
        <dbReference type="EMBL" id="MBH5143702.1"/>
    </source>
</evidence>
<reference evidence="1 2" key="1">
    <citation type="submission" date="2020-12" db="EMBL/GenBank/DDBJ databases">
        <title>Draft genome sequence of furan degrading bacterial strain FUR100.</title>
        <authorList>
            <person name="Woiski C."/>
        </authorList>
    </citation>
    <scope>NUCLEOTIDE SEQUENCE [LARGE SCALE GENOMIC DNA]</scope>
    <source>
        <strain evidence="1 2">FUR100</strain>
    </source>
</reference>
<keyword evidence="2" id="KW-1185">Reference proteome</keyword>
<dbReference type="InterPro" id="IPR025447">
    <property type="entry name" value="DUF4192"/>
</dbReference>